<accession>X1JWA5</accession>
<sequence length="38" mass="4283">VGYPLFTGEWVNLSVNNLVGVQLWIEKDTDKVAAIYTE</sequence>
<evidence type="ECO:0000313" key="1">
    <source>
        <dbReference type="EMBL" id="GAH98407.1"/>
    </source>
</evidence>
<dbReference type="EMBL" id="BARU01045990">
    <property type="protein sequence ID" value="GAH98407.1"/>
    <property type="molecule type" value="Genomic_DNA"/>
</dbReference>
<organism evidence="1">
    <name type="scientific">marine sediment metagenome</name>
    <dbReference type="NCBI Taxonomy" id="412755"/>
    <lineage>
        <taxon>unclassified sequences</taxon>
        <taxon>metagenomes</taxon>
        <taxon>ecological metagenomes</taxon>
    </lineage>
</organism>
<comment type="caution">
    <text evidence="1">The sequence shown here is derived from an EMBL/GenBank/DDBJ whole genome shotgun (WGS) entry which is preliminary data.</text>
</comment>
<name>X1JWA5_9ZZZZ</name>
<proteinExistence type="predicted"/>
<reference evidence="1" key="1">
    <citation type="journal article" date="2014" name="Front. Microbiol.">
        <title>High frequency of phylogenetically diverse reductive dehalogenase-homologous genes in deep subseafloor sedimentary metagenomes.</title>
        <authorList>
            <person name="Kawai M."/>
            <person name="Futagami T."/>
            <person name="Toyoda A."/>
            <person name="Takaki Y."/>
            <person name="Nishi S."/>
            <person name="Hori S."/>
            <person name="Arai W."/>
            <person name="Tsubouchi T."/>
            <person name="Morono Y."/>
            <person name="Uchiyama I."/>
            <person name="Ito T."/>
            <person name="Fujiyama A."/>
            <person name="Inagaki F."/>
            <person name="Takami H."/>
        </authorList>
    </citation>
    <scope>NUCLEOTIDE SEQUENCE</scope>
    <source>
        <strain evidence="1">Expedition CK06-06</strain>
    </source>
</reference>
<dbReference type="AlphaFoldDB" id="X1JWA5"/>
<gene>
    <name evidence="1" type="ORF">S03H2_69562</name>
</gene>
<protein>
    <submittedName>
        <fullName evidence="1">Uncharacterized protein</fullName>
    </submittedName>
</protein>
<feature type="non-terminal residue" evidence="1">
    <location>
        <position position="1"/>
    </location>
</feature>